<dbReference type="EMBL" id="CP106738">
    <property type="protein sequence ID" value="UXX81657.1"/>
    <property type="molecule type" value="Genomic_DNA"/>
</dbReference>
<proteinExistence type="inferred from homology"/>
<evidence type="ECO:0000256" key="9">
    <source>
        <dbReference type="SAM" id="MobiDB-lite"/>
    </source>
</evidence>
<dbReference type="Gene3D" id="3.40.50.11720">
    <property type="entry name" value="3-Deoxy-D-manno-octulosonic-acid transferase, N-terminal domain"/>
    <property type="match status" value="1"/>
</dbReference>
<keyword evidence="8" id="KW-0448">Lipopolysaccharide biosynthesis</keyword>
<feature type="region of interest" description="Disordered" evidence="9">
    <location>
        <begin position="1"/>
        <end position="25"/>
    </location>
</feature>
<keyword evidence="5 8" id="KW-0808">Transferase</keyword>
<evidence type="ECO:0000256" key="3">
    <source>
        <dbReference type="ARBA" id="ARBA00012621"/>
    </source>
</evidence>
<comment type="subcellular location">
    <subcellularLocation>
        <location evidence="8">Cell membrane</location>
    </subcellularLocation>
</comment>
<dbReference type="Pfam" id="PF04413">
    <property type="entry name" value="Glycos_transf_N"/>
    <property type="match status" value="1"/>
</dbReference>
<dbReference type="Gene3D" id="3.40.50.2000">
    <property type="entry name" value="Glycogen Phosphorylase B"/>
    <property type="match status" value="1"/>
</dbReference>
<evidence type="ECO:0000256" key="1">
    <source>
        <dbReference type="ARBA" id="ARBA00003394"/>
    </source>
</evidence>
<keyword evidence="8" id="KW-1003">Cell membrane</keyword>
<evidence type="ECO:0000256" key="6">
    <source>
        <dbReference type="ARBA" id="ARBA00031445"/>
    </source>
</evidence>
<accession>A0ABY6D687</accession>
<evidence type="ECO:0000313" key="12">
    <source>
        <dbReference type="Proteomes" id="UP001064087"/>
    </source>
</evidence>
<comment type="catalytic activity">
    <reaction evidence="7 8">
        <text>lipid IVA (E. coli) + CMP-3-deoxy-beta-D-manno-octulosonate = alpha-Kdo-(2-&gt;6)-lipid IVA (E. coli) + CMP + H(+)</text>
        <dbReference type="Rhea" id="RHEA:28066"/>
        <dbReference type="ChEBI" id="CHEBI:15378"/>
        <dbReference type="ChEBI" id="CHEBI:58603"/>
        <dbReference type="ChEBI" id="CHEBI:60364"/>
        <dbReference type="ChEBI" id="CHEBI:60377"/>
        <dbReference type="ChEBI" id="CHEBI:85987"/>
        <dbReference type="EC" id="2.4.99.12"/>
    </reaction>
</comment>
<protein>
    <recommendedName>
        <fullName evidence="4 8">3-deoxy-D-manno-octulosonic acid transferase</fullName>
        <shortName evidence="8">Kdo transferase</shortName>
        <ecNumber evidence="3 8">2.4.99.12</ecNumber>
    </recommendedName>
    <alternativeName>
        <fullName evidence="6 8">Lipid IV(A) 3-deoxy-D-manno-octulosonic acid transferase</fullName>
    </alternativeName>
</protein>
<feature type="domain" description="3-deoxy-D-manno-octulosonic-acid transferase N-terminal" evidence="10">
    <location>
        <begin position="13"/>
        <end position="186"/>
    </location>
</feature>
<evidence type="ECO:0000256" key="4">
    <source>
        <dbReference type="ARBA" id="ARBA00019077"/>
    </source>
</evidence>
<dbReference type="PANTHER" id="PTHR42755:SF1">
    <property type="entry name" value="3-DEOXY-D-MANNO-OCTULOSONIC ACID TRANSFERASE, MITOCHONDRIAL-RELATED"/>
    <property type="match status" value="1"/>
</dbReference>
<name>A0ABY6D687_9RHOB</name>
<sequence length="406" mass="44313">MARSRPLADYVPWPRRAGQPPADGHVKRPEGALIWGHALTLDHAKALVQLTERLAAQRPGALHLMLTMAPEVPMLADLPARVLPSPLPDDVSAAAEVFLDHWQPDLCLWTGGGLRPTLIACADRREIPLYLIDAEATHLPRSGWRWLPDLPRGALTRFSMILARSKSDARHLQRMGIRESGISVSGVFREGAMALPHDETLRGEMAECLRGRPVWLAAMVQPGELDDILRAHRTASKLAHRLFLVLVPDDLSQTGHFIETLREGGWRHVVWSEGGMPEETTQVLLADTRGEMGLWYRLATITLMGSSLKAGQQGRDPNEPAAHGSAIMHGPNVGRYLSDYSRYAEAGAACVVRDADTLSAVLARLIAPDQSAAMAHAAWDVASASAQVTDQILDLIHDTLDVLEAG</sequence>
<comment type="similarity">
    <text evidence="8">Belongs to the glycosyltransferase group 1 family.</text>
</comment>
<organism evidence="11 12">
    <name type="scientific">Roseovarius pelagicus</name>
    <dbReference type="NCBI Taxonomy" id="2980108"/>
    <lineage>
        <taxon>Bacteria</taxon>
        <taxon>Pseudomonadati</taxon>
        <taxon>Pseudomonadota</taxon>
        <taxon>Alphaproteobacteria</taxon>
        <taxon>Rhodobacterales</taxon>
        <taxon>Roseobacteraceae</taxon>
        <taxon>Roseovarius</taxon>
    </lineage>
</organism>
<dbReference type="EC" id="2.4.99.12" evidence="3 8"/>
<dbReference type="InterPro" id="IPR039901">
    <property type="entry name" value="Kdotransferase"/>
</dbReference>
<keyword evidence="12" id="KW-1185">Reference proteome</keyword>
<evidence type="ECO:0000259" key="10">
    <source>
        <dbReference type="Pfam" id="PF04413"/>
    </source>
</evidence>
<evidence type="ECO:0000256" key="8">
    <source>
        <dbReference type="RuleBase" id="RU365103"/>
    </source>
</evidence>
<keyword evidence="8" id="KW-0472">Membrane</keyword>
<dbReference type="Proteomes" id="UP001064087">
    <property type="component" value="Chromosome"/>
</dbReference>
<dbReference type="RefSeq" id="WP_263046823.1">
    <property type="nucleotide sequence ID" value="NZ_CP106738.1"/>
</dbReference>
<evidence type="ECO:0000256" key="7">
    <source>
        <dbReference type="ARBA" id="ARBA00049183"/>
    </source>
</evidence>
<dbReference type="SUPFAM" id="SSF53756">
    <property type="entry name" value="UDP-Glycosyltransferase/glycogen phosphorylase"/>
    <property type="match status" value="1"/>
</dbReference>
<dbReference type="GO" id="GO:0016740">
    <property type="term" value="F:transferase activity"/>
    <property type="evidence" value="ECO:0007669"/>
    <property type="project" value="UniProtKB-KW"/>
</dbReference>
<evidence type="ECO:0000256" key="2">
    <source>
        <dbReference type="ARBA" id="ARBA00004713"/>
    </source>
</evidence>
<evidence type="ECO:0000313" key="11">
    <source>
        <dbReference type="EMBL" id="UXX81657.1"/>
    </source>
</evidence>
<reference evidence="11" key="1">
    <citation type="submission" date="2022-10" db="EMBL/GenBank/DDBJ databases">
        <title>Roseovarius pelagicus sp. nov., isolated from Arctic seawater.</title>
        <authorList>
            <person name="Hong Y.W."/>
            <person name="Hwang C.Y."/>
        </authorList>
    </citation>
    <scope>NUCLEOTIDE SEQUENCE</scope>
    <source>
        <strain evidence="11">HL-MP18</strain>
    </source>
</reference>
<comment type="pathway">
    <text evidence="2 8">Bacterial outer membrane biogenesis; LPS core biosynthesis.</text>
</comment>
<gene>
    <name evidence="11" type="ORF">N7U68_10960</name>
</gene>
<dbReference type="InterPro" id="IPR007507">
    <property type="entry name" value="Glycos_transf_N"/>
</dbReference>
<evidence type="ECO:0000256" key="5">
    <source>
        <dbReference type="ARBA" id="ARBA00022679"/>
    </source>
</evidence>
<dbReference type="InterPro" id="IPR038107">
    <property type="entry name" value="Glycos_transf_N_sf"/>
</dbReference>
<comment type="function">
    <text evidence="1 8">Involved in lipopolysaccharide (LPS) biosynthesis. Catalyzes the transfer of 3-deoxy-D-manno-octulosonate (Kdo) residue(s) from CMP-Kdo to lipid IV(A), the tetraacyldisaccharide-1,4'-bisphosphate precursor of lipid A.</text>
</comment>
<dbReference type="PANTHER" id="PTHR42755">
    <property type="entry name" value="3-DEOXY-MANNO-OCTULOSONATE CYTIDYLYLTRANSFERASE"/>
    <property type="match status" value="1"/>
</dbReference>